<organism evidence="2 3">
    <name type="scientific">Kribbella soli</name>
    <dbReference type="NCBI Taxonomy" id="1124743"/>
    <lineage>
        <taxon>Bacteria</taxon>
        <taxon>Bacillati</taxon>
        <taxon>Actinomycetota</taxon>
        <taxon>Actinomycetes</taxon>
        <taxon>Propionibacteriales</taxon>
        <taxon>Kribbellaceae</taxon>
        <taxon>Kribbella</taxon>
    </lineage>
</organism>
<feature type="transmembrane region" description="Helical" evidence="1">
    <location>
        <begin position="6"/>
        <end position="29"/>
    </location>
</feature>
<evidence type="ECO:0008006" key="4">
    <source>
        <dbReference type="Google" id="ProtNLM"/>
    </source>
</evidence>
<dbReference type="AlphaFoldDB" id="A0A4R0HC61"/>
<dbReference type="Proteomes" id="UP000292346">
    <property type="component" value="Unassembled WGS sequence"/>
</dbReference>
<dbReference type="EMBL" id="SJJZ01000002">
    <property type="protein sequence ID" value="TCC08607.1"/>
    <property type="molecule type" value="Genomic_DNA"/>
</dbReference>
<sequence length="194" mass="22157">MTGVLMGTVLTIVIIVVVLLAAAALFYLYQRRRSDELQQRFGPEYERTVEESGDRRSAERELRGRERRVSRLDITPLSRESAQTYRAEWAEVQQSFVDRPAGAVTDADRLVLRMMREAGYPVDEFDQRADDVSVEHPDVAMHYREAHRIAVAQARGDADTEDLRHAVTAYRQLVDALLDDSENAPRHTNTKEQA</sequence>
<protein>
    <recommendedName>
        <fullName evidence="4">Secreted protein</fullName>
    </recommendedName>
</protein>
<comment type="caution">
    <text evidence="2">The sequence shown here is derived from an EMBL/GenBank/DDBJ whole genome shotgun (WGS) entry which is preliminary data.</text>
</comment>
<evidence type="ECO:0000256" key="1">
    <source>
        <dbReference type="SAM" id="Phobius"/>
    </source>
</evidence>
<dbReference type="OrthoDB" id="7502542at2"/>
<evidence type="ECO:0000313" key="2">
    <source>
        <dbReference type="EMBL" id="TCC08607.1"/>
    </source>
</evidence>
<accession>A0A4R0HC61</accession>
<keyword evidence="3" id="KW-1185">Reference proteome</keyword>
<gene>
    <name evidence="2" type="ORF">E0H45_22345</name>
</gene>
<name>A0A4R0HC61_9ACTN</name>
<evidence type="ECO:0000313" key="3">
    <source>
        <dbReference type="Proteomes" id="UP000292346"/>
    </source>
</evidence>
<keyword evidence="1" id="KW-0472">Membrane</keyword>
<keyword evidence="1" id="KW-1133">Transmembrane helix</keyword>
<reference evidence="2 3" key="1">
    <citation type="submission" date="2019-02" db="EMBL/GenBank/DDBJ databases">
        <title>Kribbella capetownensis sp. nov. and Kribbella speibonae sp. nov., isolated from soil.</title>
        <authorList>
            <person name="Curtis S.M."/>
            <person name="Norton I."/>
            <person name="Everest G.J."/>
            <person name="Meyers P.R."/>
        </authorList>
    </citation>
    <scope>NUCLEOTIDE SEQUENCE [LARGE SCALE GENOMIC DNA]</scope>
    <source>
        <strain evidence="2 3">KCTC 29219</strain>
    </source>
</reference>
<keyword evidence="1" id="KW-0812">Transmembrane</keyword>
<proteinExistence type="predicted"/>